<dbReference type="InterPro" id="IPR003599">
    <property type="entry name" value="Ig_sub"/>
</dbReference>
<keyword evidence="3" id="KW-0732">Signal</keyword>
<keyword evidence="7" id="KW-1015">Disulfide bond</keyword>
<dbReference type="PANTHER" id="PTHR12207:SF25">
    <property type="entry name" value="IMMUNOGLOBULIN SUPERFAMILY MEMBER 2"/>
    <property type="match status" value="1"/>
</dbReference>
<feature type="domain" description="Ig-like" evidence="9">
    <location>
        <begin position="1195"/>
        <end position="1309"/>
    </location>
</feature>
<dbReference type="SMART" id="SM00409">
    <property type="entry name" value="IG"/>
    <property type="match status" value="12"/>
</dbReference>
<dbReference type="InterPro" id="IPR003598">
    <property type="entry name" value="Ig_sub2"/>
</dbReference>
<dbReference type="InterPro" id="IPR013106">
    <property type="entry name" value="Ig_V-set"/>
</dbReference>
<feature type="domain" description="Ig-like" evidence="9">
    <location>
        <begin position="806"/>
        <end position="924"/>
    </location>
</feature>
<dbReference type="Gene3D" id="2.60.40.10">
    <property type="entry name" value="Immunoglobulins"/>
    <property type="match status" value="10"/>
</dbReference>
<protein>
    <submittedName>
        <fullName evidence="10">Prostaglandin F2 receptor negative regulator isoform X1</fullName>
    </submittedName>
</protein>
<dbReference type="InterPro" id="IPR036179">
    <property type="entry name" value="Ig-like_dom_sf"/>
</dbReference>
<feature type="domain" description="Ig-like" evidence="9">
    <location>
        <begin position="1068"/>
        <end position="1185"/>
    </location>
</feature>
<evidence type="ECO:0000256" key="8">
    <source>
        <dbReference type="ARBA" id="ARBA00023319"/>
    </source>
</evidence>
<name>A0AAD1QWB2_PELCU</name>
<dbReference type="Proteomes" id="UP001295444">
    <property type="component" value="Chromosome 01"/>
</dbReference>
<evidence type="ECO:0000256" key="7">
    <source>
        <dbReference type="ARBA" id="ARBA00023157"/>
    </source>
</evidence>
<accession>A0AAD1QWB2</accession>
<evidence type="ECO:0000256" key="1">
    <source>
        <dbReference type="ARBA" id="ARBA00004479"/>
    </source>
</evidence>
<evidence type="ECO:0000313" key="11">
    <source>
        <dbReference type="Proteomes" id="UP001295444"/>
    </source>
</evidence>
<dbReference type="PROSITE" id="PS50835">
    <property type="entry name" value="IG_LIKE"/>
    <property type="match status" value="10"/>
</dbReference>
<gene>
    <name evidence="10" type="ORF">PECUL_23A048685</name>
</gene>
<evidence type="ECO:0000256" key="5">
    <source>
        <dbReference type="ARBA" id="ARBA00022989"/>
    </source>
</evidence>
<feature type="domain" description="Ig-like" evidence="9">
    <location>
        <begin position="273"/>
        <end position="379"/>
    </location>
</feature>
<organism evidence="10 11">
    <name type="scientific">Pelobates cultripes</name>
    <name type="common">Western spadefoot toad</name>
    <dbReference type="NCBI Taxonomy" id="61616"/>
    <lineage>
        <taxon>Eukaryota</taxon>
        <taxon>Metazoa</taxon>
        <taxon>Chordata</taxon>
        <taxon>Craniata</taxon>
        <taxon>Vertebrata</taxon>
        <taxon>Euteleostomi</taxon>
        <taxon>Amphibia</taxon>
        <taxon>Batrachia</taxon>
        <taxon>Anura</taxon>
        <taxon>Pelobatoidea</taxon>
        <taxon>Pelobatidae</taxon>
        <taxon>Pelobates</taxon>
    </lineage>
</organism>
<dbReference type="GO" id="GO:0016020">
    <property type="term" value="C:membrane"/>
    <property type="evidence" value="ECO:0007669"/>
    <property type="project" value="UniProtKB-SubCell"/>
</dbReference>
<feature type="domain" description="Ig-like" evidence="9">
    <location>
        <begin position="1323"/>
        <end position="1443"/>
    </location>
</feature>
<keyword evidence="5" id="KW-1133">Transmembrane helix</keyword>
<dbReference type="InterPro" id="IPR013783">
    <property type="entry name" value="Ig-like_fold"/>
</dbReference>
<dbReference type="Pfam" id="PF07686">
    <property type="entry name" value="V-set"/>
    <property type="match status" value="3"/>
</dbReference>
<dbReference type="InterPro" id="IPR007110">
    <property type="entry name" value="Ig-like_dom"/>
</dbReference>
<evidence type="ECO:0000313" key="10">
    <source>
        <dbReference type="EMBL" id="CAH2218644.1"/>
    </source>
</evidence>
<evidence type="ECO:0000256" key="6">
    <source>
        <dbReference type="ARBA" id="ARBA00023136"/>
    </source>
</evidence>
<keyword evidence="2" id="KW-0812">Transmembrane</keyword>
<dbReference type="PANTHER" id="PTHR12207">
    <property type="entry name" value="V-SET AND TRANSMEMBRANE DOMAIN-CONTAINING PROTEIN"/>
    <property type="match status" value="1"/>
</dbReference>
<dbReference type="EMBL" id="OW240912">
    <property type="protein sequence ID" value="CAH2218644.1"/>
    <property type="molecule type" value="Genomic_DNA"/>
</dbReference>
<feature type="domain" description="Ig-like" evidence="9">
    <location>
        <begin position="28"/>
        <end position="122"/>
    </location>
</feature>
<proteinExistence type="predicted"/>
<evidence type="ECO:0000256" key="2">
    <source>
        <dbReference type="ARBA" id="ARBA00022692"/>
    </source>
</evidence>
<keyword evidence="11" id="KW-1185">Reference proteome</keyword>
<keyword evidence="10" id="KW-0675">Receptor</keyword>
<dbReference type="InterPro" id="IPR013151">
    <property type="entry name" value="Immunoglobulin_dom"/>
</dbReference>
<reference evidence="10" key="1">
    <citation type="submission" date="2022-03" db="EMBL/GenBank/DDBJ databases">
        <authorList>
            <person name="Alioto T."/>
            <person name="Alioto T."/>
            <person name="Gomez Garrido J."/>
        </authorList>
    </citation>
    <scope>NUCLEOTIDE SEQUENCE</scope>
</reference>
<dbReference type="SMART" id="SM00408">
    <property type="entry name" value="IGc2"/>
    <property type="match status" value="5"/>
</dbReference>
<evidence type="ECO:0000256" key="3">
    <source>
        <dbReference type="ARBA" id="ARBA00022729"/>
    </source>
</evidence>
<keyword evidence="4" id="KW-0677">Repeat</keyword>
<dbReference type="FunFam" id="2.60.40.10:FF:000491">
    <property type="entry name" value="Immunoglobulin superfamily, member 3"/>
    <property type="match status" value="1"/>
</dbReference>
<evidence type="ECO:0000256" key="4">
    <source>
        <dbReference type="ARBA" id="ARBA00022737"/>
    </source>
</evidence>
<comment type="subcellular location">
    <subcellularLocation>
        <location evidence="1">Membrane</location>
        <topology evidence="1">Single-pass type I membrane protein</topology>
    </subcellularLocation>
</comment>
<dbReference type="InterPro" id="IPR051102">
    <property type="entry name" value="IgSF_V-set/TM_domain"/>
</dbReference>
<evidence type="ECO:0000259" key="9">
    <source>
        <dbReference type="PROSITE" id="PS50835"/>
    </source>
</evidence>
<keyword evidence="8" id="KW-0393">Immunoglobulin domain</keyword>
<feature type="domain" description="Ig-like" evidence="9">
    <location>
        <begin position="143"/>
        <end position="265"/>
    </location>
</feature>
<dbReference type="SMART" id="SM00406">
    <property type="entry name" value="IGv"/>
    <property type="match status" value="9"/>
</dbReference>
<sequence length="1679" mass="186327">MYKTLSPPTGDTWARTVRVPTGPLLRVEGTKVTIGCNVRDYEGPAEQNFEWMFSSAEQRGLQILSTFDPLYTDTLYKHRVDTQDIQLQRVSNSEVLLHILQLGASDNGTYTCSTPSTDATFSGNYEASVQLRVIHDTLNLTKPTSKGRQSVNRNVPHGGSFQLSCQASASDSVEHTHLSLAWERQSSSGSAQVLTLTHLGRVDPGRDYTDRYTSGDVRLTSTEGNDYTLTIDRSQPSDDGEYQCVASTWVQAPDGWEKIQEKRVSVAHIHVLPIGLSIRVPLSEVQVNEGFPLNLSCEVSQDSAGAVLTRISWSFQPDSSPGEIRELPGGPDVDPAALDDSVHSLLIPQAWDSGSYTCRAIVWALQSNNTWSQAAEKVSDPIRVLVVSTAPVFMVSLNSTMLPLFSEEPTELLCHISGSNVDRLSVSWYYTPGAPPHSTTSPPQLVASLDQDWTLQVGDGYEERLERGELILLRKDTHTFILRLQWTTEADRGNYHCVGISWKPQRDGSWMQNGEVASSPVNVFWKEEESTLAVNAQLMKLVSSAGGTFEMICSVSTKNIPSPRFSVQVTVEKPPSPNSAPVILLSRDGLTKRETDSNTMLEKVKEGVYRFRIYQAQVQDIGAYRCSITAWTQGGGRTWREVRNQVSDPVQLEFQSSGPVFNVTAYTDSPSVYLGDRAEFWCIIMIDGLAMDPEDITFDVSWFAQSVGGSPTPLVTVGRTAQVRHSRRNGTSDVALERISDMEFRLRIYNCEEADARGHYCTVIPWVRSGEGGWNQQAPITSNVVSMNVKMDLLNSVSEGVSRAQREVTIQPGPLYRTVGTRISIWCKVSGYQGPSQQNFRWSVYLPSAPDREVQVVTTEEDPSFSYAIYSQRVQRGDIYVERLSGDHSLLQICQLQERDTGEYECHTPNTDPSFHGSYSAKVNLVVIPDNLMVKMAPQSLRKTERDQMELTCQVSKASSQHTHLSVTWHLISEKDTQLEILTLTPQFVLRPGPTYTKRFASGEVRLDKLDDKSYRLSILSVRLSDQGRISCQGSEWIQDPDKTWTKIIEKQSEKSDLLVLAAGGQDYEVKITAADSILVSGKRLELFCSITSQGMSRGPFQVKWLHDKVTLGTWYSSGIPSYAGLYGARATKGKLVMGRTSEETWYLRIDSSGMKDGGSYSCQVTEEDNAGSGPGASRNSNTLSITVREIARNPQVTLSSDTLQVYEGGSVRFLCQTVDYSGSLSVAWYRVASSGQWVEVASLNKDGALTLGELYLQEHAKGQLVAEKMDSGKFTLKLERLSITDKGKYGCRVTEWILESDGDWKNITKSKLIEIDVKKLNSSLRTALSVRNAKLTLGGDTELFCTAAADYSLANRSLFWAWEFSPSSDPSRRFQVLVHKSPNGILSWGESLPGIQMRAQLSVSETKSKLRIYKVQREQSGTYRCTVGVQSDEPDTTAASATSNDLMIQIALPLSQLMVDRTSKDLVLSKGQDQITVTCSVQSSTPGTFLSVSWFFHSLGSHSPLEILSVTQDGVQVSSFSPGAEGSKFHTQRVSLNTYILIILRPDRSQLGSYHCVVREWLRREAGDWIMLGEKESGISVLEFGRSEKSLNIPKSNRTSMVVEGEDAVLQCPLGVVPSSASLYSVSWYYTDYLTHYPRLLVRAGWEGGIQYEKFLAKRLRLESASRGNYSLILQTGV</sequence>
<dbReference type="Pfam" id="PF00047">
    <property type="entry name" value="ig"/>
    <property type="match status" value="1"/>
</dbReference>
<feature type="domain" description="Ig-like" evidence="9">
    <location>
        <begin position="391"/>
        <end position="497"/>
    </location>
</feature>
<dbReference type="SUPFAM" id="SSF48726">
    <property type="entry name" value="Immunoglobulin"/>
    <property type="match status" value="11"/>
</dbReference>
<feature type="domain" description="Ig-like" evidence="9">
    <location>
        <begin position="1454"/>
        <end position="1559"/>
    </location>
</feature>
<keyword evidence="6" id="KW-0472">Membrane</keyword>
<dbReference type="FunFam" id="2.60.40.10:FF:000191">
    <property type="entry name" value="Immunoglobulin superfamily member 3"/>
    <property type="match status" value="2"/>
</dbReference>
<feature type="domain" description="Ig-like" evidence="9">
    <location>
        <begin position="929"/>
        <end position="1033"/>
    </location>
</feature>